<keyword evidence="10" id="KW-0256">Endoplasmic reticulum</keyword>
<dbReference type="GO" id="GO:0004506">
    <property type="term" value="F:squalene monooxygenase activity"/>
    <property type="evidence" value="ECO:0007669"/>
    <property type="project" value="UniProtKB-UniRule"/>
</dbReference>
<dbReference type="GO" id="GO:0006696">
    <property type="term" value="P:ergosterol biosynthetic process"/>
    <property type="evidence" value="ECO:0007669"/>
    <property type="project" value="TreeGrafter"/>
</dbReference>
<dbReference type="EMBL" id="AOGT01002386">
    <property type="protein sequence ID" value="EMG45685.1"/>
    <property type="molecule type" value="Genomic_DNA"/>
</dbReference>
<comment type="similarity">
    <text evidence="3 10">Belongs to the squalene monooxygenase family.</text>
</comment>
<dbReference type="Pfam" id="PF08491">
    <property type="entry name" value="SE"/>
    <property type="match status" value="1"/>
</dbReference>
<dbReference type="InterPro" id="IPR040125">
    <property type="entry name" value="Squalene_monox"/>
</dbReference>
<evidence type="ECO:0000256" key="10">
    <source>
        <dbReference type="RuleBase" id="RU367121"/>
    </source>
</evidence>
<dbReference type="GO" id="GO:0005789">
    <property type="term" value="C:endoplasmic reticulum membrane"/>
    <property type="evidence" value="ECO:0007669"/>
    <property type="project" value="UniProtKB-SubCell"/>
</dbReference>
<sequence>MTTSTHYDAIVIGAGVIGPTIATALARQGRKVLILERDWSKPDRIVGELMQPAGIKALRELGMVKSINNINAVNCTGYYVKFHDEAVTIPYPLKKDANITNPMKPVPDVVDGINDKVDGDDSINIEEWDNDERVRGVAFHHGDFLMNLRQICRDEPNVTAVEATVTKILRDPFDSSIVIGVQAKQNDEVVEYHGKLTISCDGIYSKFRKELSPTNVPTIGSYFIGLYLKNAVLPVPGKGHVLLGDHSPVLIYPVSPTETRVLCAYASTKPPSAANDEVYTYIRDEVLPIVPKETVPAFKEALEGRKFRIMPNQYLSAMKQGSENHLGFILLGDSLNMRHPLTGGGMTVGLNDSVLLAKLIHPKYVDDLGDHQLVAQRLKVFHRKRKNLDAVINTLSIALYSLFAADKKALKILQNGCFRYFQRGGECLNGPIGLLSGTLPYPMLLFNHFFSVALYAIYLNFVARGLPGFPLALLEALDTLFTAIIVFTPYLWAELVQ</sequence>
<feature type="transmembrane region" description="Helical" evidence="10">
    <location>
        <begin position="6"/>
        <end position="26"/>
    </location>
</feature>
<dbReference type="InterPro" id="IPR013698">
    <property type="entry name" value="Squalene_epoxidase"/>
</dbReference>
<evidence type="ECO:0000313" key="12">
    <source>
        <dbReference type="EMBL" id="EMG45685.1"/>
    </source>
</evidence>
<dbReference type="PANTHER" id="PTHR10835:SF0">
    <property type="entry name" value="SQUALENE MONOOXYGENASE"/>
    <property type="match status" value="1"/>
</dbReference>
<reference evidence="12 13" key="1">
    <citation type="submission" date="2013-02" db="EMBL/GenBank/DDBJ databases">
        <title>Genome sequence of Candida maltosa Xu316, a potential industrial strain for xylitol and ethanol production.</title>
        <authorList>
            <person name="Yu J."/>
            <person name="Wang Q."/>
            <person name="Geng X."/>
            <person name="Bao W."/>
            <person name="He P."/>
            <person name="Cai J."/>
        </authorList>
    </citation>
    <scope>NUCLEOTIDE SEQUENCE [LARGE SCALE GENOMIC DNA]</scope>
    <source>
        <strain evidence="13">Xu316</strain>
    </source>
</reference>
<keyword evidence="6 10" id="KW-0274">FAD</keyword>
<evidence type="ECO:0000256" key="1">
    <source>
        <dbReference type="ARBA" id="ARBA00001974"/>
    </source>
</evidence>
<name>M3JSB4_CANMX</name>
<protein>
    <recommendedName>
        <fullName evidence="4 10">Squalene monooxygenase</fullName>
        <ecNumber evidence="4 10">1.14.14.17</ecNumber>
    </recommendedName>
</protein>
<comment type="caution">
    <text evidence="12">The sequence shown here is derived from an EMBL/GenBank/DDBJ whole genome shotgun (WGS) entry which is preliminary data.</text>
</comment>
<dbReference type="InterPro" id="IPR036188">
    <property type="entry name" value="FAD/NAD-bd_sf"/>
</dbReference>
<dbReference type="UniPathway" id="UPA00767">
    <property type="reaction ID" value="UER00752"/>
</dbReference>
<feature type="transmembrane region" description="Helical" evidence="10">
    <location>
        <begin position="471"/>
        <end position="492"/>
    </location>
</feature>
<keyword evidence="8 10" id="KW-0560">Oxidoreductase</keyword>
<comment type="catalytic activity">
    <reaction evidence="10">
        <text>squalene + reduced [NADPH--hemoprotein reductase] + O2 = (S)-2,3-epoxysqualene + oxidized [NADPH--hemoprotein reductase] + H2O + H(+)</text>
        <dbReference type="Rhea" id="RHEA:25282"/>
        <dbReference type="Rhea" id="RHEA-COMP:11964"/>
        <dbReference type="Rhea" id="RHEA-COMP:11965"/>
        <dbReference type="ChEBI" id="CHEBI:15377"/>
        <dbReference type="ChEBI" id="CHEBI:15378"/>
        <dbReference type="ChEBI" id="CHEBI:15379"/>
        <dbReference type="ChEBI" id="CHEBI:15440"/>
        <dbReference type="ChEBI" id="CHEBI:15441"/>
        <dbReference type="ChEBI" id="CHEBI:57618"/>
        <dbReference type="ChEBI" id="CHEBI:58210"/>
        <dbReference type="EC" id="1.14.14.17"/>
    </reaction>
</comment>
<evidence type="ECO:0000256" key="4">
    <source>
        <dbReference type="ARBA" id="ARBA00012312"/>
    </source>
</evidence>
<dbReference type="OMA" id="AKRTFYW"/>
<keyword evidence="9 10" id="KW-0472">Membrane</keyword>
<dbReference type="AlphaFoldDB" id="M3JSB4"/>
<comment type="subcellular location">
    <subcellularLocation>
        <location evidence="10">Endoplasmic reticulum membrane</location>
        <topology evidence="10">Multi-pass membrane protein</topology>
    </subcellularLocation>
    <subcellularLocation>
        <location evidence="2">Microsome membrane</location>
        <topology evidence="2">Multi-pass membrane protein</topology>
    </subcellularLocation>
</comment>
<keyword evidence="5 10" id="KW-0285">Flavoprotein</keyword>
<evidence type="ECO:0000256" key="8">
    <source>
        <dbReference type="ARBA" id="ARBA00023002"/>
    </source>
</evidence>
<evidence type="ECO:0000313" key="13">
    <source>
        <dbReference type="Proteomes" id="UP000011777"/>
    </source>
</evidence>
<comment type="function">
    <text evidence="10">Catalyzes the stereospecific oxidation of squalene to (S)-2,3-epoxysqualene, and is considered to be a rate-limiting enzyme in steroid biosynthesis.</text>
</comment>
<dbReference type="STRING" id="1245528.M3JSB4"/>
<keyword evidence="12" id="KW-0503">Monooxygenase</keyword>
<feature type="transmembrane region" description="Helical" evidence="10">
    <location>
        <begin position="439"/>
        <end position="459"/>
    </location>
</feature>
<dbReference type="Proteomes" id="UP000011777">
    <property type="component" value="Unassembled WGS sequence"/>
</dbReference>
<dbReference type="PANTHER" id="PTHR10835">
    <property type="entry name" value="SQUALENE MONOOXYGENASE"/>
    <property type="match status" value="1"/>
</dbReference>
<dbReference type="PRINTS" id="PR00420">
    <property type="entry name" value="RNGMNOXGNASE"/>
</dbReference>
<dbReference type="HOGENOM" id="CLU_026390_0_0_1"/>
<dbReference type="SUPFAM" id="SSF51905">
    <property type="entry name" value="FAD/NAD(P)-binding domain"/>
    <property type="match status" value="1"/>
</dbReference>
<keyword evidence="10" id="KW-1133">Transmembrane helix</keyword>
<keyword evidence="7" id="KW-0492">Microsome</keyword>
<accession>M3JSB4</accession>
<evidence type="ECO:0000256" key="9">
    <source>
        <dbReference type="ARBA" id="ARBA00023136"/>
    </source>
</evidence>
<proteinExistence type="inferred from homology"/>
<dbReference type="GO" id="GO:0050660">
    <property type="term" value="F:flavin adenine dinucleotide binding"/>
    <property type="evidence" value="ECO:0007669"/>
    <property type="project" value="UniProtKB-UniRule"/>
</dbReference>
<dbReference type="EC" id="1.14.14.17" evidence="4 10"/>
<gene>
    <name evidence="12" type="ORF">G210_4122</name>
</gene>
<dbReference type="Gene3D" id="3.50.50.60">
    <property type="entry name" value="FAD/NAD(P)-binding domain"/>
    <property type="match status" value="2"/>
</dbReference>
<evidence type="ECO:0000256" key="6">
    <source>
        <dbReference type="ARBA" id="ARBA00022827"/>
    </source>
</evidence>
<organism evidence="12 13">
    <name type="scientific">Candida maltosa (strain Xu316)</name>
    <name type="common">Yeast</name>
    <dbReference type="NCBI Taxonomy" id="1245528"/>
    <lineage>
        <taxon>Eukaryota</taxon>
        <taxon>Fungi</taxon>
        <taxon>Dikarya</taxon>
        <taxon>Ascomycota</taxon>
        <taxon>Saccharomycotina</taxon>
        <taxon>Pichiomycetes</taxon>
        <taxon>Debaryomycetaceae</taxon>
        <taxon>Candida/Lodderomyces clade</taxon>
        <taxon>Candida</taxon>
    </lineage>
</organism>
<evidence type="ECO:0000256" key="2">
    <source>
        <dbReference type="ARBA" id="ARBA00004154"/>
    </source>
</evidence>
<feature type="domain" description="Squalene epoxidase" evidence="11">
    <location>
        <begin position="194"/>
        <end position="474"/>
    </location>
</feature>
<comment type="cofactor">
    <cofactor evidence="1 10">
        <name>FAD</name>
        <dbReference type="ChEBI" id="CHEBI:57692"/>
    </cofactor>
</comment>
<evidence type="ECO:0000256" key="3">
    <source>
        <dbReference type="ARBA" id="ARBA00008802"/>
    </source>
</evidence>
<dbReference type="eggNOG" id="KOG1298">
    <property type="taxonomic scope" value="Eukaryota"/>
</dbReference>
<evidence type="ECO:0000256" key="5">
    <source>
        <dbReference type="ARBA" id="ARBA00022630"/>
    </source>
</evidence>
<evidence type="ECO:0000256" key="7">
    <source>
        <dbReference type="ARBA" id="ARBA00022848"/>
    </source>
</evidence>
<dbReference type="OrthoDB" id="1678617at2759"/>
<keyword evidence="10" id="KW-0812">Transmembrane</keyword>
<keyword evidence="13" id="KW-1185">Reference proteome</keyword>
<evidence type="ECO:0000259" key="11">
    <source>
        <dbReference type="Pfam" id="PF08491"/>
    </source>
</evidence>